<dbReference type="EMBL" id="JAHRHJ020000009">
    <property type="protein sequence ID" value="KAH9301439.1"/>
    <property type="molecule type" value="Genomic_DNA"/>
</dbReference>
<dbReference type="Gene3D" id="3.30.200.20">
    <property type="entry name" value="Phosphorylase Kinase, domain 1"/>
    <property type="match status" value="1"/>
</dbReference>
<evidence type="ECO:0000313" key="3">
    <source>
        <dbReference type="EMBL" id="KAH9301439.1"/>
    </source>
</evidence>
<dbReference type="Proteomes" id="UP000824469">
    <property type="component" value="Unassembled WGS sequence"/>
</dbReference>
<evidence type="ECO:0000256" key="2">
    <source>
        <dbReference type="ARBA" id="ARBA00022840"/>
    </source>
</evidence>
<feature type="non-terminal residue" evidence="3">
    <location>
        <position position="65"/>
    </location>
</feature>
<dbReference type="GO" id="GO:0005524">
    <property type="term" value="F:ATP binding"/>
    <property type="evidence" value="ECO:0007669"/>
    <property type="project" value="UniProtKB-KW"/>
</dbReference>
<dbReference type="AlphaFoldDB" id="A0AA38CRY0"/>
<keyword evidence="2" id="KW-0067">ATP-binding</keyword>
<dbReference type="PANTHER" id="PTHR46008">
    <property type="entry name" value="LEAF RUST 10 DISEASE-RESISTANCE LOCUS RECEPTOR-LIKE PROTEIN KINASE-LIKE 1.4"/>
    <property type="match status" value="1"/>
</dbReference>
<evidence type="ECO:0000313" key="4">
    <source>
        <dbReference type="Proteomes" id="UP000824469"/>
    </source>
</evidence>
<gene>
    <name evidence="3" type="ORF">KI387_013022</name>
</gene>
<keyword evidence="4" id="KW-1185">Reference proteome</keyword>
<dbReference type="GO" id="GO:0016301">
    <property type="term" value="F:kinase activity"/>
    <property type="evidence" value="ECO:0007669"/>
    <property type="project" value="TreeGrafter"/>
</dbReference>
<proteinExistence type="predicted"/>
<sequence>MEAYGTPEHRIANVSIFSYQELQQAINFFDEKNEIRDRGSGSVYIGKLKDGRTMPVKRLYQDNSK</sequence>
<reference evidence="3 4" key="1">
    <citation type="journal article" date="2021" name="Nat. Plants">
        <title>The Taxus genome provides insights into paclitaxel biosynthesis.</title>
        <authorList>
            <person name="Xiong X."/>
            <person name="Gou J."/>
            <person name="Liao Q."/>
            <person name="Li Y."/>
            <person name="Zhou Q."/>
            <person name="Bi G."/>
            <person name="Li C."/>
            <person name="Du R."/>
            <person name="Wang X."/>
            <person name="Sun T."/>
            <person name="Guo L."/>
            <person name="Liang H."/>
            <person name="Lu P."/>
            <person name="Wu Y."/>
            <person name="Zhang Z."/>
            <person name="Ro D.K."/>
            <person name="Shang Y."/>
            <person name="Huang S."/>
            <person name="Yan J."/>
        </authorList>
    </citation>
    <scope>NUCLEOTIDE SEQUENCE [LARGE SCALE GENOMIC DNA]</scope>
    <source>
        <strain evidence="3">Ta-2019</strain>
    </source>
</reference>
<keyword evidence="1" id="KW-0547">Nucleotide-binding</keyword>
<comment type="caution">
    <text evidence="3">The sequence shown here is derived from an EMBL/GenBank/DDBJ whole genome shotgun (WGS) entry which is preliminary data.</text>
</comment>
<protein>
    <submittedName>
        <fullName evidence="3">Uncharacterized protein</fullName>
    </submittedName>
</protein>
<name>A0AA38CRY0_TAXCH</name>
<evidence type="ECO:0000256" key="1">
    <source>
        <dbReference type="ARBA" id="ARBA00022741"/>
    </source>
</evidence>
<accession>A0AA38CRY0</accession>
<dbReference type="OMA" id="SWRWRTW"/>
<dbReference type="PANTHER" id="PTHR46008:SF2">
    <property type="entry name" value="LEAF RUST 10 DISEASE-RESISTANCE LOCUS RECEPTOR-LIKE PROTEIN KINASE-LIKE 1.4"/>
    <property type="match status" value="1"/>
</dbReference>
<organism evidence="3 4">
    <name type="scientific">Taxus chinensis</name>
    <name type="common">Chinese yew</name>
    <name type="synonym">Taxus wallichiana var. chinensis</name>
    <dbReference type="NCBI Taxonomy" id="29808"/>
    <lineage>
        <taxon>Eukaryota</taxon>
        <taxon>Viridiplantae</taxon>
        <taxon>Streptophyta</taxon>
        <taxon>Embryophyta</taxon>
        <taxon>Tracheophyta</taxon>
        <taxon>Spermatophyta</taxon>
        <taxon>Pinopsida</taxon>
        <taxon>Pinidae</taxon>
        <taxon>Conifers II</taxon>
        <taxon>Cupressales</taxon>
        <taxon>Taxaceae</taxon>
        <taxon>Taxus</taxon>
    </lineage>
</organism>